<protein>
    <submittedName>
        <fullName evidence="1">Uncharacterized protein</fullName>
    </submittedName>
</protein>
<name>A0A401WRT6_ACEPA</name>
<organism evidence="1 2">
    <name type="scientific">Acetobacter pasteurianus NBRC 3188</name>
    <dbReference type="NCBI Taxonomy" id="1226663"/>
    <lineage>
        <taxon>Bacteria</taxon>
        <taxon>Pseudomonadati</taxon>
        <taxon>Pseudomonadota</taxon>
        <taxon>Alphaproteobacteria</taxon>
        <taxon>Acetobacterales</taxon>
        <taxon>Acetobacteraceae</taxon>
        <taxon>Acetobacter</taxon>
    </lineage>
</organism>
<reference evidence="1 2" key="1">
    <citation type="submission" date="2016-06" db="EMBL/GenBank/DDBJ databases">
        <title>Acetobacter pasteurianus NBRC 3188 whole genome sequencing project.</title>
        <authorList>
            <person name="Matsutani M."/>
            <person name="Shiwa Y."/>
            <person name="Okamoto-Kainuma A."/>
            <person name="Ishikawa M."/>
            <person name="Koizumi Y."/>
            <person name="Yoshikawa H."/>
            <person name="Yakushi T."/>
            <person name="Matsushita K."/>
        </authorList>
    </citation>
    <scope>NUCLEOTIDE SEQUENCE [LARGE SCALE GENOMIC DNA]</scope>
    <source>
        <strain evidence="1 2">NBRC 3188</strain>
    </source>
</reference>
<comment type="caution">
    <text evidence="1">The sequence shown here is derived from an EMBL/GenBank/DDBJ whole genome shotgun (WGS) entry which is preliminary data.</text>
</comment>
<proteinExistence type="predicted"/>
<dbReference type="EMBL" id="BDES01000008">
    <property type="protein sequence ID" value="GCD52039.1"/>
    <property type="molecule type" value="Genomic_DNA"/>
</dbReference>
<evidence type="ECO:0000313" key="2">
    <source>
        <dbReference type="Proteomes" id="UP000287300"/>
    </source>
</evidence>
<dbReference type="Proteomes" id="UP000287300">
    <property type="component" value="Unassembled WGS sequence"/>
</dbReference>
<evidence type="ECO:0000313" key="1">
    <source>
        <dbReference type="EMBL" id="GCD52039.1"/>
    </source>
</evidence>
<sequence length="79" mass="8449">MTTENQDLIPLSDAIAEIGAQCGGDNLPSMSAIYGKANTGHFPCIRKGRWRFVRRSDLPLIERVLLGSSSPASAFCAPA</sequence>
<gene>
    <name evidence="1" type="ORF">NBRC3188_0736</name>
</gene>
<accession>A0A401WRT6</accession>
<dbReference type="RefSeq" id="WP_124295228.1">
    <property type="nucleotide sequence ID" value="NZ_BDES01000008.1"/>
</dbReference>
<dbReference type="AlphaFoldDB" id="A0A401WRT6"/>